<gene>
    <name evidence="1" type="ORF">BELL_0771g00040</name>
</gene>
<protein>
    <submittedName>
        <fullName evidence="1">Uncharacterized protein</fullName>
    </submittedName>
</protein>
<dbReference type="EMBL" id="PQXM01000769">
    <property type="protein sequence ID" value="TGO69465.1"/>
    <property type="molecule type" value="Genomic_DNA"/>
</dbReference>
<organism evidence="1 2">
    <name type="scientific">Botrytis elliptica</name>
    <dbReference type="NCBI Taxonomy" id="278938"/>
    <lineage>
        <taxon>Eukaryota</taxon>
        <taxon>Fungi</taxon>
        <taxon>Dikarya</taxon>
        <taxon>Ascomycota</taxon>
        <taxon>Pezizomycotina</taxon>
        <taxon>Leotiomycetes</taxon>
        <taxon>Helotiales</taxon>
        <taxon>Sclerotiniaceae</taxon>
        <taxon>Botrytis</taxon>
    </lineage>
</organism>
<comment type="caution">
    <text evidence="1">The sequence shown here is derived from an EMBL/GenBank/DDBJ whole genome shotgun (WGS) entry which is preliminary data.</text>
</comment>
<sequence>MNPRQSSALLVQVEAVRQLDHMYMKPIGNNTYESVFLSSLSQLVATNLDDPSGSYRSKDLFTPHPIITNA</sequence>
<reference evidence="1 2" key="1">
    <citation type="submission" date="2017-12" db="EMBL/GenBank/DDBJ databases">
        <title>Comparative genomics of Botrytis spp.</title>
        <authorList>
            <person name="Valero-Jimenez C.A."/>
            <person name="Tapia P."/>
            <person name="Veloso J."/>
            <person name="Silva-Moreno E."/>
            <person name="Staats M."/>
            <person name="Valdes J.H."/>
            <person name="Van Kan J.A.L."/>
        </authorList>
    </citation>
    <scope>NUCLEOTIDE SEQUENCE [LARGE SCALE GENOMIC DNA]</scope>
    <source>
        <strain evidence="1 2">Be9601</strain>
    </source>
</reference>
<name>A0A4Z1J6W6_9HELO</name>
<proteinExistence type="predicted"/>
<dbReference type="Proteomes" id="UP000297229">
    <property type="component" value="Unassembled WGS sequence"/>
</dbReference>
<accession>A0A4Z1J6W6</accession>
<dbReference type="AlphaFoldDB" id="A0A4Z1J6W6"/>
<keyword evidence="2" id="KW-1185">Reference proteome</keyword>
<evidence type="ECO:0000313" key="2">
    <source>
        <dbReference type="Proteomes" id="UP000297229"/>
    </source>
</evidence>
<evidence type="ECO:0000313" key="1">
    <source>
        <dbReference type="EMBL" id="TGO69465.1"/>
    </source>
</evidence>